<feature type="non-terminal residue" evidence="7">
    <location>
        <position position="1"/>
    </location>
</feature>
<keyword evidence="8" id="KW-1185">Reference proteome</keyword>
<keyword evidence="4 6" id="KW-1133">Transmembrane helix</keyword>
<reference evidence="7" key="1">
    <citation type="submission" date="2023-10" db="EMBL/GenBank/DDBJ databases">
        <title>Genome assembly of Pristionchus species.</title>
        <authorList>
            <person name="Yoshida K."/>
            <person name="Sommer R.J."/>
        </authorList>
    </citation>
    <scope>NUCLEOTIDE SEQUENCE</scope>
    <source>
        <strain evidence="7">RS0144</strain>
    </source>
</reference>
<accession>A0AAV5TFC7</accession>
<evidence type="ECO:0000256" key="6">
    <source>
        <dbReference type="SAM" id="Phobius"/>
    </source>
</evidence>
<dbReference type="PANTHER" id="PTHR22945:SF40">
    <property type="entry name" value="SERPENTINE RECEPTOR, CLASS D (DELTA)-RELATED"/>
    <property type="match status" value="1"/>
</dbReference>
<comment type="caution">
    <text evidence="7">The sequence shown here is derived from an EMBL/GenBank/DDBJ whole genome shotgun (WGS) entry which is preliminary data.</text>
</comment>
<evidence type="ECO:0000313" key="8">
    <source>
        <dbReference type="Proteomes" id="UP001432027"/>
    </source>
</evidence>
<evidence type="ECO:0000256" key="2">
    <source>
        <dbReference type="ARBA" id="ARBA00009166"/>
    </source>
</evidence>
<organism evidence="7 8">
    <name type="scientific">Pristionchus entomophagus</name>
    <dbReference type="NCBI Taxonomy" id="358040"/>
    <lineage>
        <taxon>Eukaryota</taxon>
        <taxon>Metazoa</taxon>
        <taxon>Ecdysozoa</taxon>
        <taxon>Nematoda</taxon>
        <taxon>Chromadorea</taxon>
        <taxon>Rhabditida</taxon>
        <taxon>Rhabditina</taxon>
        <taxon>Diplogasteromorpha</taxon>
        <taxon>Diplogasteroidea</taxon>
        <taxon>Neodiplogasteridae</taxon>
        <taxon>Pristionchus</taxon>
    </lineage>
</organism>
<name>A0AAV5TFC7_9BILA</name>
<dbReference type="EMBL" id="BTSX01000004">
    <property type="protein sequence ID" value="GMS93263.1"/>
    <property type="molecule type" value="Genomic_DNA"/>
</dbReference>
<evidence type="ECO:0000313" key="7">
    <source>
        <dbReference type="EMBL" id="GMS93263.1"/>
    </source>
</evidence>
<dbReference type="InterPro" id="IPR050920">
    <property type="entry name" value="Nematode_rcpt-like_delta"/>
</dbReference>
<dbReference type="AlphaFoldDB" id="A0AAV5TFC7"/>
<evidence type="ECO:0000256" key="1">
    <source>
        <dbReference type="ARBA" id="ARBA00004141"/>
    </source>
</evidence>
<dbReference type="Proteomes" id="UP001432027">
    <property type="component" value="Unassembled WGS sequence"/>
</dbReference>
<comment type="subcellular location">
    <subcellularLocation>
        <location evidence="1">Membrane</location>
        <topology evidence="1">Multi-pass membrane protein</topology>
    </subcellularLocation>
</comment>
<keyword evidence="3 6" id="KW-0812">Transmembrane</keyword>
<evidence type="ECO:0008006" key="9">
    <source>
        <dbReference type="Google" id="ProtNLM"/>
    </source>
</evidence>
<proteinExistence type="inferred from homology"/>
<dbReference type="GO" id="GO:0016020">
    <property type="term" value="C:membrane"/>
    <property type="evidence" value="ECO:0007669"/>
    <property type="project" value="UniProtKB-SubCell"/>
</dbReference>
<evidence type="ECO:0000256" key="3">
    <source>
        <dbReference type="ARBA" id="ARBA00022692"/>
    </source>
</evidence>
<feature type="transmembrane region" description="Helical" evidence="6">
    <location>
        <begin position="105"/>
        <end position="122"/>
    </location>
</feature>
<dbReference type="SUPFAM" id="SSF81321">
    <property type="entry name" value="Family A G protein-coupled receptor-like"/>
    <property type="match status" value="1"/>
</dbReference>
<gene>
    <name evidence="7" type="ORF">PENTCL1PPCAC_15438</name>
</gene>
<evidence type="ECO:0000256" key="4">
    <source>
        <dbReference type="ARBA" id="ARBA00022989"/>
    </source>
</evidence>
<dbReference type="Pfam" id="PF10317">
    <property type="entry name" value="7TM_GPCR_Srd"/>
    <property type="match status" value="1"/>
</dbReference>
<sequence length="126" mass="13753">ARFPHHIPLHDLIAILIHFTLDGAGILGNAALVLAISAKSPTSWRSYKVLLLNGAITDCLSSFTSLLSIGRVIPAPFGKLIVHLGPCVLVSPGFCHLLYSIMMNFTTHSVHLIAISFIYRLHMLNQ</sequence>
<keyword evidence="5 6" id="KW-0472">Membrane</keyword>
<dbReference type="PANTHER" id="PTHR22945">
    <property type="entry name" value="SERPENTINE RECEPTOR, CLASS D DELTA"/>
    <property type="match status" value="1"/>
</dbReference>
<evidence type="ECO:0000256" key="5">
    <source>
        <dbReference type="ARBA" id="ARBA00023136"/>
    </source>
</evidence>
<feature type="transmembrane region" description="Helical" evidence="6">
    <location>
        <begin position="12"/>
        <end position="38"/>
    </location>
</feature>
<feature type="transmembrane region" description="Helical" evidence="6">
    <location>
        <begin position="50"/>
        <end position="73"/>
    </location>
</feature>
<comment type="similarity">
    <text evidence="2">Belongs to the nematode receptor-like protein srd family.</text>
</comment>
<dbReference type="InterPro" id="IPR019421">
    <property type="entry name" value="7TM_GPCR_serpentine_rcpt_Srd"/>
</dbReference>
<protein>
    <recommendedName>
        <fullName evidence="9">G protein-coupled receptor</fullName>
    </recommendedName>
</protein>